<sequence length="439" mass="49177">MKKCLFGVISLLLLMTNNLIFAQDYWKNHQLNLNESGSNYIKLTGLVQGWVRNMEYNPGSTIYGYSKNSGTDLGIRRYRLILTSQVTDRVFFYSQFGENNFNNIADRKQGFFVHDAFADYAIDKTKLQIGTGLSGWSGLSRFSAASVTSIMGLDSPIFLQSTNDVNDQFLRKLSVFVKGKLGKVDYRFEWAQPMAIQKSPSYNAATALTTTTAFSAEPPKIQWNGYVQYQFLDQESNLTPYTTGTYLGKKKVFNVGAGFIFQKDAMWHLTDAADPNSIEREDMSHFAIDVFYDAPIGAKGAAVSCYGTLVSYNFGQNYIRNSAIMNPTNGTTNTNLLNGSGNGFPMFGTGTVLYAQIGYKFKDNLMGKTTLMPYASVQHANYDRLHDAMNYYDVGVNWLLAGHNSKLTFSYQNRPLYTANSDLTDHMGALVAQYQVFLN</sequence>
<keyword evidence="1" id="KW-0732">Signal</keyword>
<dbReference type="EMBL" id="SBKN01000001">
    <property type="protein sequence ID" value="RXR23894.1"/>
    <property type="molecule type" value="Genomic_DNA"/>
</dbReference>
<proteinExistence type="predicted"/>
<feature type="chain" id="PRO_5020765718" description="Porin" evidence="1">
    <location>
        <begin position="23"/>
        <end position="439"/>
    </location>
</feature>
<organism evidence="2 3">
    <name type="scientific">Flavobacterium stagni</name>
    <dbReference type="NCBI Taxonomy" id="2506421"/>
    <lineage>
        <taxon>Bacteria</taxon>
        <taxon>Pseudomonadati</taxon>
        <taxon>Bacteroidota</taxon>
        <taxon>Flavobacteriia</taxon>
        <taxon>Flavobacteriales</taxon>
        <taxon>Flavobacteriaceae</taxon>
        <taxon>Flavobacterium</taxon>
    </lineage>
</organism>
<dbReference type="AlphaFoldDB" id="A0A4Q1KBW7"/>
<name>A0A4Q1KBW7_9FLAO</name>
<keyword evidence="3" id="KW-1185">Reference proteome</keyword>
<evidence type="ECO:0000313" key="2">
    <source>
        <dbReference type="EMBL" id="RXR23894.1"/>
    </source>
</evidence>
<reference evidence="3" key="1">
    <citation type="submission" date="2019-01" db="EMBL/GenBank/DDBJ databases">
        <title>Cytophagaceae bacterium strain CAR-16.</title>
        <authorList>
            <person name="Chen W.-M."/>
        </authorList>
    </citation>
    <scope>NUCLEOTIDE SEQUENCE [LARGE SCALE GENOMIC DNA]</scope>
    <source>
        <strain evidence="3">WWJ-16</strain>
    </source>
</reference>
<dbReference type="RefSeq" id="WP_129459861.1">
    <property type="nucleotide sequence ID" value="NZ_SBKN01000001.1"/>
</dbReference>
<dbReference type="Proteomes" id="UP000289857">
    <property type="component" value="Unassembled WGS sequence"/>
</dbReference>
<evidence type="ECO:0000313" key="3">
    <source>
        <dbReference type="Proteomes" id="UP000289857"/>
    </source>
</evidence>
<evidence type="ECO:0000256" key="1">
    <source>
        <dbReference type="SAM" id="SignalP"/>
    </source>
</evidence>
<evidence type="ECO:0008006" key="4">
    <source>
        <dbReference type="Google" id="ProtNLM"/>
    </source>
</evidence>
<comment type="caution">
    <text evidence="2">The sequence shown here is derived from an EMBL/GenBank/DDBJ whole genome shotgun (WGS) entry which is preliminary data.</text>
</comment>
<feature type="signal peptide" evidence="1">
    <location>
        <begin position="1"/>
        <end position="22"/>
    </location>
</feature>
<dbReference type="OrthoDB" id="9771991at2"/>
<accession>A0A4Q1KBW7</accession>
<protein>
    <recommendedName>
        <fullName evidence="4">Porin</fullName>
    </recommendedName>
</protein>
<gene>
    <name evidence="2" type="ORF">EQG61_00190</name>
</gene>